<dbReference type="InterPro" id="IPR036390">
    <property type="entry name" value="WH_DNA-bd_sf"/>
</dbReference>
<comment type="similarity">
    <text evidence="1">Belongs to the BlaI transcriptional regulatory family.</text>
</comment>
<keyword evidence="5" id="KW-0175">Coiled coil</keyword>
<organism evidence="6 7">
    <name type="scientific">Mordavella massiliensis</name>
    <dbReference type="NCBI Taxonomy" id="1871024"/>
    <lineage>
        <taxon>Bacteria</taxon>
        <taxon>Bacillati</taxon>
        <taxon>Bacillota</taxon>
        <taxon>Clostridia</taxon>
        <taxon>Eubacteriales</taxon>
        <taxon>Clostridiaceae</taxon>
        <taxon>Mordavella</taxon>
    </lineage>
</organism>
<dbReference type="SUPFAM" id="SSF46785">
    <property type="entry name" value="Winged helix' DNA-binding domain"/>
    <property type="match status" value="1"/>
</dbReference>
<evidence type="ECO:0000256" key="3">
    <source>
        <dbReference type="ARBA" id="ARBA00023125"/>
    </source>
</evidence>
<comment type="caution">
    <text evidence="6">The sequence shown here is derived from an EMBL/GenBank/DDBJ whole genome shotgun (WGS) entry which is preliminary data.</text>
</comment>
<dbReference type="RefSeq" id="WP_204909035.1">
    <property type="nucleotide sequence ID" value="NZ_JACJLV010000022.1"/>
</dbReference>
<dbReference type="AlphaFoldDB" id="A0A939BCM0"/>
<evidence type="ECO:0000313" key="6">
    <source>
        <dbReference type="EMBL" id="MBM6826992.1"/>
    </source>
</evidence>
<reference evidence="6" key="2">
    <citation type="journal article" date="2021" name="Sci. Rep.">
        <title>The distribution of antibiotic resistance genes in chicken gut microbiota commensals.</title>
        <authorList>
            <person name="Juricova H."/>
            <person name="Matiasovicova J."/>
            <person name="Kubasova T."/>
            <person name="Cejkova D."/>
            <person name="Rychlik I."/>
        </authorList>
    </citation>
    <scope>NUCLEOTIDE SEQUENCE</scope>
    <source>
        <strain evidence="6">An420c</strain>
    </source>
</reference>
<keyword evidence="2" id="KW-0805">Transcription regulation</keyword>
<dbReference type="GO" id="GO:0045892">
    <property type="term" value="P:negative regulation of DNA-templated transcription"/>
    <property type="evidence" value="ECO:0007669"/>
    <property type="project" value="InterPro"/>
</dbReference>
<dbReference type="GO" id="GO:0003677">
    <property type="term" value="F:DNA binding"/>
    <property type="evidence" value="ECO:0007669"/>
    <property type="project" value="UniProtKB-KW"/>
</dbReference>
<sequence length="128" mass="14511">MKKRITKKQLEIMKILWSSDKPLIASEILKRNDSLNINTVQACLRALVNKQFIKVADIVYSGTVLTRSYTPLVSREDFLETACQDIIGKAKVSSLIASLIDTETNLSELEELEKLIEQKKEELKSGEK</sequence>
<reference evidence="6" key="1">
    <citation type="submission" date="2020-08" db="EMBL/GenBank/DDBJ databases">
        <authorList>
            <person name="Cejkova D."/>
            <person name="Kubasova T."/>
            <person name="Jahodarova E."/>
            <person name="Rychlik I."/>
        </authorList>
    </citation>
    <scope>NUCLEOTIDE SEQUENCE</scope>
    <source>
        <strain evidence="6">An420c</strain>
    </source>
</reference>
<dbReference type="Gene3D" id="1.10.10.10">
    <property type="entry name" value="Winged helix-like DNA-binding domain superfamily/Winged helix DNA-binding domain"/>
    <property type="match status" value="1"/>
</dbReference>
<dbReference type="Proteomes" id="UP000713880">
    <property type="component" value="Unassembled WGS sequence"/>
</dbReference>
<evidence type="ECO:0000256" key="5">
    <source>
        <dbReference type="SAM" id="Coils"/>
    </source>
</evidence>
<protein>
    <submittedName>
        <fullName evidence="6">BlaI/MecI/CopY family transcriptional regulator</fullName>
    </submittedName>
</protein>
<evidence type="ECO:0000256" key="4">
    <source>
        <dbReference type="ARBA" id="ARBA00023163"/>
    </source>
</evidence>
<accession>A0A939BCM0</accession>
<gene>
    <name evidence="6" type="ORF">H6A13_07760</name>
</gene>
<name>A0A939BCM0_9CLOT</name>
<evidence type="ECO:0000256" key="2">
    <source>
        <dbReference type="ARBA" id="ARBA00023015"/>
    </source>
</evidence>
<evidence type="ECO:0000256" key="1">
    <source>
        <dbReference type="ARBA" id="ARBA00011046"/>
    </source>
</evidence>
<dbReference type="EMBL" id="JACJLV010000022">
    <property type="protein sequence ID" value="MBM6826992.1"/>
    <property type="molecule type" value="Genomic_DNA"/>
</dbReference>
<dbReference type="InterPro" id="IPR005650">
    <property type="entry name" value="BlaI_family"/>
</dbReference>
<keyword evidence="3" id="KW-0238">DNA-binding</keyword>
<dbReference type="InterPro" id="IPR036388">
    <property type="entry name" value="WH-like_DNA-bd_sf"/>
</dbReference>
<keyword evidence="4" id="KW-0804">Transcription</keyword>
<proteinExistence type="inferred from homology"/>
<feature type="coiled-coil region" evidence="5">
    <location>
        <begin position="99"/>
        <end position="126"/>
    </location>
</feature>
<evidence type="ECO:0000313" key="7">
    <source>
        <dbReference type="Proteomes" id="UP000713880"/>
    </source>
</evidence>
<keyword evidence="7" id="KW-1185">Reference proteome</keyword>
<dbReference type="Pfam" id="PF03965">
    <property type="entry name" value="Penicillinase_R"/>
    <property type="match status" value="1"/>
</dbReference>